<name>A0A841J9C8_9SPHI</name>
<comment type="caution">
    <text evidence="1">The sequence shown here is derived from an EMBL/GenBank/DDBJ whole genome shotgun (WGS) entry which is preliminary data.</text>
</comment>
<proteinExistence type="predicted"/>
<sequence>MKIYGVVTGDIKNFTRLSDQKRGKLVSDTEQLLRSMVKQPLDAAIFRGDSYQFIVNDTGEVLDKCIRLICWFRMNSDKDSPSRLGTRLSIGIGEIAYLGKNVLDSDGEAFHFSGRNFDKMDKEEIIRVTTSDEAKTNTYQVILMYINMIVQGWTINQAETIYQLLSIEDSTQDKIAKELKMSQPAIAKSLRAARWKEVEKGISYINRDLNKQYFT</sequence>
<dbReference type="EMBL" id="JACHCA010000003">
    <property type="protein sequence ID" value="MBB6127417.1"/>
    <property type="molecule type" value="Genomic_DNA"/>
</dbReference>
<protein>
    <recommendedName>
        <fullName evidence="3">SatD family (SatD)</fullName>
    </recommendedName>
</protein>
<dbReference type="Proteomes" id="UP000548326">
    <property type="component" value="Unassembled WGS sequence"/>
</dbReference>
<evidence type="ECO:0000313" key="2">
    <source>
        <dbReference type="Proteomes" id="UP000548326"/>
    </source>
</evidence>
<gene>
    <name evidence="1" type="ORF">HDF22_001523</name>
</gene>
<dbReference type="AlphaFoldDB" id="A0A841J9C8"/>
<reference evidence="1 2" key="1">
    <citation type="submission" date="2020-08" db="EMBL/GenBank/DDBJ databases">
        <title>Genomic Encyclopedia of Type Strains, Phase IV (KMG-V): Genome sequencing to study the core and pangenomes of soil and plant-associated prokaryotes.</title>
        <authorList>
            <person name="Whitman W."/>
        </authorList>
    </citation>
    <scope>NUCLEOTIDE SEQUENCE [LARGE SCALE GENOMIC DNA]</scope>
    <source>
        <strain evidence="1 2">MP601</strain>
    </source>
</reference>
<evidence type="ECO:0008006" key="3">
    <source>
        <dbReference type="Google" id="ProtNLM"/>
    </source>
</evidence>
<dbReference type="RefSeq" id="WP_183586650.1">
    <property type="nucleotide sequence ID" value="NZ_JACHCA010000003.1"/>
</dbReference>
<accession>A0A841J9C8</accession>
<evidence type="ECO:0000313" key="1">
    <source>
        <dbReference type="EMBL" id="MBB6127417.1"/>
    </source>
</evidence>
<organism evidence="1 2">
    <name type="scientific">Mucilaginibacter lappiensis</name>
    <dbReference type="NCBI Taxonomy" id="354630"/>
    <lineage>
        <taxon>Bacteria</taxon>
        <taxon>Pseudomonadati</taxon>
        <taxon>Bacteroidota</taxon>
        <taxon>Sphingobacteriia</taxon>
        <taxon>Sphingobacteriales</taxon>
        <taxon>Sphingobacteriaceae</taxon>
        <taxon>Mucilaginibacter</taxon>
    </lineage>
</organism>